<dbReference type="AlphaFoldDB" id="A0A5N5WWP0"/>
<feature type="region of interest" description="Disordered" evidence="1">
    <location>
        <begin position="251"/>
        <end position="274"/>
    </location>
</feature>
<keyword evidence="3" id="KW-1185">Reference proteome</keyword>
<dbReference type="EMBL" id="ML732267">
    <property type="protein sequence ID" value="KAB8071624.1"/>
    <property type="molecule type" value="Genomic_DNA"/>
</dbReference>
<dbReference type="OrthoDB" id="4161095at2759"/>
<name>A0A5N5WWP0_9EURO</name>
<feature type="compositionally biased region" description="Polar residues" evidence="1">
    <location>
        <begin position="406"/>
        <end position="424"/>
    </location>
</feature>
<feature type="region of interest" description="Disordered" evidence="1">
    <location>
        <begin position="1"/>
        <end position="80"/>
    </location>
</feature>
<accession>A0A5N5WWP0</accession>
<gene>
    <name evidence="2" type="ORF">BDV29DRAFT_159270</name>
</gene>
<evidence type="ECO:0000256" key="1">
    <source>
        <dbReference type="SAM" id="MobiDB-lite"/>
    </source>
</evidence>
<evidence type="ECO:0000313" key="3">
    <source>
        <dbReference type="Proteomes" id="UP000326565"/>
    </source>
</evidence>
<proteinExistence type="predicted"/>
<protein>
    <submittedName>
        <fullName evidence="2">Uncharacterized protein</fullName>
    </submittedName>
</protein>
<evidence type="ECO:0000313" key="2">
    <source>
        <dbReference type="EMBL" id="KAB8071624.1"/>
    </source>
</evidence>
<dbReference type="Proteomes" id="UP000326565">
    <property type="component" value="Unassembled WGS sequence"/>
</dbReference>
<feature type="compositionally biased region" description="Polar residues" evidence="1">
    <location>
        <begin position="327"/>
        <end position="346"/>
    </location>
</feature>
<feature type="region of interest" description="Disordered" evidence="1">
    <location>
        <begin position="288"/>
        <end position="346"/>
    </location>
</feature>
<feature type="compositionally biased region" description="Low complexity" evidence="1">
    <location>
        <begin position="1"/>
        <end position="16"/>
    </location>
</feature>
<sequence length="424" mass="45975">MSESYSSSSYYYSSSRSADDGTTATGQRYATTSHTEPDGTTTVQTIRQDLGEPAVVDERRYDQSGRQLTAGDGDSSAGGVRRITDLDEEEGESSNLVAPSVWPRNGRIVGPIEGTRNQGLLGLERTSSVSTTRGPGEKVPAFIIEYKAPHKLSLAHIKEGLQKIELDKVVRYQEEEMPEDICRRVLAAIITQPFSYMIQGGIEHAYVCTAEAFIFVFLEMSLPLYTITCVGLYASIVTDTAARHRLEDLGSKPTKALGNGSPTRSRNENCRLSPVKTRAKSALAGAISCTPSRGSISGRGHDSGDEFDPNTPSRMPRESRSAAPSALSFSSGVPATSQGSRSIGKSRQYCTQQCLRGLVMGRRLDEKCPKVVDHGVGRHQVGGDEIYDVLELCRKDAHKATRSKSPDSTSPELLTSNSQARRTS</sequence>
<organism evidence="2 3">
    <name type="scientific">Aspergillus leporis</name>
    <dbReference type="NCBI Taxonomy" id="41062"/>
    <lineage>
        <taxon>Eukaryota</taxon>
        <taxon>Fungi</taxon>
        <taxon>Dikarya</taxon>
        <taxon>Ascomycota</taxon>
        <taxon>Pezizomycotina</taxon>
        <taxon>Eurotiomycetes</taxon>
        <taxon>Eurotiomycetidae</taxon>
        <taxon>Eurotiales</taxon>
        <taxon>Aspergillaceae</taxon>
        <taxon>Aspergillus</taxon>
        <taxon>Aspergillus subgen. Circumdati</taxon>
    </lineage>
</organism>
<reference evidence="2 3" key="1">
    <citation type="submission" date="2019-04" db="EMBL/GenBank/DDBJ databases">
        <title>Friends and foes A comparative genomics study of 23 Aspergillus species from section Flavi.</title>
        <authorList>
            <consortium name="DOE Joint Genome Institute"/>
            <person name="Kjaerbolling I."/>
            <person name="Vesth T."/>
            <person name="Frisvad J.C."/>
            <person name="Nybo J.L."/>
            <person name="Theobald S."/>
            <person name="Kildgaard S."/>
            <person name="Isbrandt T."/>
            <person name="Kuo A."/>
            <person name="Sato A."/>
            <person name="Lyhne E.K."/>
            <person name="Kogle M.E."/>
            <person name="Wiebenga A."/>
            <person name="Kun R.S."/>
            <person name="Lubbers R.J."/>
            <person name="Makela M.R."/>
            <person name="Barry K."/>
            <person name="Chovatia M."/>
            <person name="Clum A."/>
            <person name="Daum C."/>
            <person name="Haridas S."/>
            <person name="He G."/>
            <person name="LaButti K."/>
            <person name="Lipzen A."/>
            <person name="Mondo S."/>
            <person name="Riley R."/>
            <person name="Salamov A."/>
            <person name="Simmons B.A."/>
            <person name="Magnuson J.K."/>
            <person name="Henrissat B."/>
            <person name="Mortensen U.H."/>
            <person name="Larsen T.O."/>
            <person name="Devries R.P."/>
            <person name="Grigoriev I.V."/>
            <person name="Machida M."/>
            <person name="Baker S.E."/>
            <person name="Andersen M.R."/>
        </authorList>
    </citation>
    <scope>NUCLEOTIDE SEQUENCE [LARGE SCALE GENOMIC DNA]</scope>
    <source>
        <strain evidence="2 3">CBS 151.66</strain>
    </source>
</reference>
<feature type="region of interest" description="Disordered" evidence="1">
    <location>
        <begin position="398"/>
        <end position="424"/>
    </location>
</feature>
<feature type="compositionally biased region" description="Polar residues" evidence="1">
    <location>
        <begin position="20"/>
        <end position="47"/>
    </location>
</feature>